<feature type="transmembrane region" description="Helical" evidence="5">
    <location>
        <begin position="274"/>
        <end position="294"/>
    </location>
</feature>
<dbReference type="Gene3D" id="1.25.40.10">
    <property type="entry name" value="Tetratricopeptide repeat domain"/>
    <property type="match status" value="2"/>
</dbReference>
<feature type="repeat" description="TPR" evidence="3">
    <location>
        <begin position="614"/>
        <end position="647"/>
    </location>
</feature>
<dbReference type="InterPro" id="IPR052346">
    <property type="entry name" value="O-mannosyl-transferase_TMTC"/>
</dbReference>
<accession>A0AAJ2R486</accession>
<proteinExistence type="predicted"/>
<evidence type="ECO:0000256" key="2">
    <source>
        <dbReference type="ARBA" id="ARBA00022803"/>
    </source>
</evidence>
<dbReference type="SUPFAM" id="SSF48452">
    <property type="entry name" value="TPR-like"/>
    <property type="match status" value="1"/>
</dbReference>
<feature type="transmembrane region" description="Helical" evidence="5">
    <location>
        <begin position="362"/>
        <end position="381"/>
    </location>
</feature>
<keyword evidence="5" id="KW-1133">Transmembrane helix</keyword>
<comment type="caution">
    <text evidence="6">The sequence shown here is derived from an EMBL/GenBank/DDBJ whole genome shotgun (WGS) entry which is preliminary data.</text>
</comment>
<evidence type="ECO:0000256" key="5">
    <source>
        <dbReference type="SAM" id="Phobius"/>
    </source>
</evidence>
<dbReference type="InterPro" id="IPR019734">
    <property type="entry name" value="TPR_rpt"/>
</dbReference>
<evidence type="ECO:0000256" key="1">
    <source>
        <dbReference type="ARBA" id="ARBA00022737"/>
    </source>
</evidence>
<evidence type="ECO:0000313" key="6">
    <source>
        <dbReference type="EMBL" id="MDX4955528.1"/>
    </source>
</evidence>
<protein>
    <submittedName>
        <fullName evidence="6">Tetratricopeptide repeat protein</fullName>
    </submittedName>
</protein>
<dbReference type="PANTHER" id="PTHR44227">
    <property type="match status" value="1"/>
</dbReference>
<feature type="transmembrane region" description="Helical" evidence="5">
    <location>
        <begin position="333"/>
        <end position="350"/>
    </location>
</feature>
<dbReference type="SMART" id="SM00028">
    <property type="entry name" value="TPR"/>
    <property type="match status" value="4"/>
</dbReference>
<dbReference type="Pfam" id="PF13432">
    <property type="entry name" value="TPR_16"/>
    <property type="match status" value="1"/>
</dbReference>
<dbReference type="RefSeq" id="WP_319074889.1">
    <property type="nucleotide sequence ID" value="NZ_JAWWMZ010000007.1"/>
</dbReference>
<name>A0AAJ2R486_DELAC</name>
<dbReference type="EMBL" id="JAWWMZ010000007">
    <property type="protein sequence ID" value="MDX4955528.1"/>
    <property type="molecule type" value="Genomic_DNA"/>
</dbReference>
<feature type="transmembrane region" description="Helical" evidence="5">
    <location>
        <begin position="147"/>
        <end position="166"/>
    </location>
</feature>
<dbReference type="Pfam" id="PF13181">
    <property type="entry name" value="TPR_8"/>
    <property type="match status" value="1"/>
</dbReference>
<feature type="region of interest" description="Disordered" evidence="4">
    <location>
        <begin position="645"/>
        <end position="669"/>
    </location>
</feature>
<organism evidence="6 7">
    <name type="scientific">Delftia acidovorans</name>
    <name type="common">Pseudomonas acidovorans</name>
    <name type="synonym">Comamonas acidovorans</name>
    <dbReference type="NCBI Taxonomy" id="80866"/>
    <lineage>
        <taxon>Bacteria</taxon>
        <taxon>Pseudomonadati</taxon>
        <taxon>Pseudomonadota</taxon>
        <taxon>Betaproteobacteria</taxon>
        <taxon>Burkholderiales</taxon>
        <taxon>Comamonadaceae</taxon>
        <taxon>Delftia</taxon>
    </lineage>
</organism>
<feature type="transmembrane region" description="Helical" evidence="5">
    <location>
        <begin position="7"/>
        <end position="26"/>
    </location>
</feature>
<dbReference type="PROSITE" id="PS50293">
    <property type="entry name" value="TPR_REGION"/>
    <property type="match status" value="1"/>
</dbReference>
<feature type="compositionally biased region" description="Polar residues" evidence="4">
    <location>
        <begin position="646"/>
        <end position="663"/>
    </location>
</feature>
<keyword evidence="5" id="KW-0812">Transmembrane</keyword>
<feature type="transmembrane region" description="Helical" evidence="5">
    <location>
        <begin position="306"/>
        <end position="328"/>
    </location>
</feature>
<reference evidence="6" key="1">
    <citation type="submission" date="2023-11" db="EMBL/GenBank/DDBJ databases">
        <title>Identification and selenium tolerance of Delftia acidovorans R3-25.</title>
        <authorList>
            <person name="Zhang S."/>
            <person name="Liu Y."/>
            <person name="Guo Y."/>
        </authorList>
    </citation>
    <scope>NUCLEOTIDE SEQUENCE</scope>
    <source>
        <strain evidence="6">R3-25</strain>
    </source>
</reference>
<feature type="transmembrane region" description="Helical" evidence="5">
    <location>
        <begin position="388"/>
        <end position="405"/>
    </location>
</feature>
<dbReference type="Proteomes" id="UP001287445">
    <property type="component" value="Unassembled WGS sequence"/>
</dbReference>
<dbReference type="InterPro" id="IPR011990">
    <property type="entry name" value="TPR-like_helical_dom_sf"/>
</dbReference>
<evidence type="ECO:0000256" key="3">
    <source>
        <dbReference type="PROSITE-ProRule" id="PRU00339"/>
    </source>
</evidence>
<evidence type="ECO:0000313" key="7">
    <source>
        <dbReference type="Proteomes" id="UP001287445"/>
    </source>
</evidence>
<dbReference type="AlphaFoldDB" id="A0AAJ2R486"/>
<feature type="transmembrane region" description="Helical" evidence="5">
    <location>
        <begin position="79"/>
        <end position="100"/>
    </location>
</feature>
<keyword evidence="2 3" id="KW-0802">TPR repeat</keyword>
<sequence length="669" mass="73178">MAASPKAIYWFSALLLLAILGVYLPGLDNGLLFDDMRLTDGTIFGNYGNLLDFKQRTLSYGSFVWIEQLFGAGWWKQRVFNIALHLATVAALYALFKALLTQTRFPHDIEEQPHFFASRDAALQLGLILFALNPVAVYAVGYLVQRSIVMATLFAVLACWAFVRGLRSGRTIWHVAALVFYVLAVLSKEHAFLTVVMVVPLYIFVRRPGLKASLAIIGVALVLLAISSAAIFHFFGQLLGQVFDEQSQGYAKQLEALRPGIASQIYPLSIFNEAALFFAYGLLWIAPYVGWMSIDLRPAFPLSFGSIWHLVGALGYLALLTCSIWALLKRPGVIGLVALCLLFPLLWYVTEFATVWLQDPFVLYRSYLWAVAIPGLVAIALTGVKPRTIYIVGIVIGMVFGAMALERVLSLQDVGTSWADAAEKIDKKAPANAVGRGRAFLNVGTAHADKGMLDQALQDFATANALGDLGGNALFNMGAVLSQQKKFSEALNAFWAAQSKGFNGQALHYQKAEALLALGQPREALQEYTKALSAPAEDTASAKQMEQTLRLKRAETAIGAQQYQVALDDFQILLKTSPSAPRLIVGMGLALIGMGESAQAKELLKPLVARDPSAPALYGLAMAYHGQGNLTEALKYLDQAIRREPQNPQYRQIRNQLSQQSAAKPQPAK</sequence>
<gene>
    <name evidence="6" type="ORF">SGN30_19100</name>
</gene>
<keyword evidence="1" id="KW-0677">Repeat</keyword>
<evidence type="ECO:0000256" key="4">
    <source>
        <dbReference type="SAM" id="MobiDB-lite"/>
    </source>
</evidence>
<keyword evidence="5" id="KW-0472">Membrane</keyword>
<feature type="transmembrane region" description="Helical" evidence="5">
    <location>
        <begin position="121"/>
        <end position="141"/>
    </location>
</feature>
<feature type="transmembrane region" description="Helical" evidence="5">
    <location>
        <begin position="215"/>
        <end position="235"/>
    </location>
</feature>
<dbReference type="PROSITE" id="PS50005">
    <property type="entry name" value="TPR"/>
    <property type="match status" value="1"/>
</dbReference>
<feature type="transmembrane region" description="Helical" evidence="5">
    <location>
        <begin position="178"/>
        <end position="203"/>
    </location>
</feature>
<dbReference type="PANTHER" id="PTHR44227:SF3">
    <property type="entry name" value="PROTEIN O-MANNOSYL-TRANSFERASE TMTC4"/>
    <property type="match status" value="1"/>
</dbReference>